<dbReference type="Gene3D" id="2.40.70.10">
    <property type="entry name" value="Acid Proteases"/>
    <property type="match status" value="1"/>
</dbReference>
<feature type="chain" id="PRO_5010335697" description="Reverse transcriptase domain-containing protein" evidence="2">
    <location>
        <begin position="31"/>
        <end position="311"/>
    </location>
</feature>
<dbReference type="PANTHER" id="PTHR33067:SF9">
    <property type="entry name" value="RNA-DIRECTED DNA POLYMERASE"/>
    <property type="match status" value="1"/>
</dbReference>
<sequence>MAQNSGWTTRNARITLVVHLVALDPANSMAENMVTLLTQMSILTKKVEESSQKQDLDLEQEISRKSRPTETLVPVPIEIDDSVGLTEVTIQNAQENTNKEEEVVKEIEAAPEPIVEAVPEQERNQIIGKKRPPAPFPQRLAKYQKDEQYKKFFVMLKQIQTCSAIVTRPIAEKLSDLGRFTIPCTIGNFAFAKALLKRPSGILDDVLVHVGKFVFPADFFILDCRVDEEIPIILGRPFLATGRDLIACETGELKMRLNNEEITFNVQKSMRRPSQFANCSIIDTVDVVLEKDDGALSIKDLLAACHELIRS</sequence>
<organism evidence="3">
    <name type="scientific">Nicotiana tabacum</name>
    <name type="common">Common tobacco</name>
    <dbReference type="NCBI Taxonomy" id="4097"/>
    <lineage>
        <taxon>Eukaryota</taxon>
        <taxon>Viridiplantae</taxon>
        <taxon>Streptophyta</taxon>
        <taxon>Embryophyta</taxon>
        <taxon>Tracheophyta</taxon>
        <taxon>Spermatophyta</taxon>
        <taxon>Magnoliopsida</taxon>
        <taxon>eudicotyledons</taxon>
        <taxon>Gunneridae</taxon>
        <taxon>Pentapetalae</taxon>
        <taxon>asterids</taxon>
        <taxon>lamiids</taxon>
        <taxon>Solanales</taxon>
        <taxon>Solanaceae</taxon>
        <taxon>Nicotianoideae</taxon>
        <taxon>Nicotianeae</taxon>
        <taxon>Nicotiana</taxon>
    </lineage>
</organism>
<evidence type="ECO:0000256" key="2">
    <source>
        <dbReference type="SAM" id="SignalP"/>
    </source>
</evidence>
<dbReference type="InterPro" id="IPR021109">
    <property type="entry name" value="Peptidase_aspartic_dom_sf"/>
</dbReference>
<feature type="signal peptide" evidence="2">
    <location>
        <begin position="1"/>
        <end position="30"/>
    </location>
</feature>
<evidence type="ECO:0008006" key="4">
    <source>
        <dbReference type="Google" id="ProtNLM"/>
    </source>
</evidence>
<protein>
    <recommendedName>
        <fullName evidence="4">Reverse transcriptase domain-containing protein</fullName>
    </recommendedName>
</protein>
<keyword evidence="2" id="KW-0732">Signal</keyword>
<gene>
    <name evidence="3" type="primary">LOC107765181</name>
</gene>
<accession>A0A1S3XHB5</accession>
<name>A0A1S3XHB5_TOBAC</name>
<evidence type="ECO:0000256" key="1">
    <source>
        <dbReference type="SAM" id="MobiDB-lite"/>
    </source>
</evidence>
<proteinExistence type="predicted"/>
<evidence type="ECO:0000313" key="3">
    <source>
        <dbReference type="RefSeq" id="XP_016439288.1"/>
    </source>
</evidence>
<feature type="region of interest" description="Disordered" evidence="1">
    <location>
        <begin position="48"/>
        <end position="67"/>
    </location>
</feature>
<reference evidence="3" key="1">
    <citation type="submission" date="2025-08" db="UniProtKB">
        <authorList>
            <consortium name="RefSeq"/>
        </authorList>
    </citation>
    <scope>IDENTIFICATION</scope>
</reference>
<dbReference type="PaxDb" id="4097-A0A1S3XHB5"/>
<dbReference type="AlphaFoldDB" id="A0A1S3XHB5"/>
<dbReference type="PANTHER" id="PTHR33067">
    <property type="entry name" value="RNA-DIRECTED DNA POLYMERASE-RELATED"/>
    <property type="match status" value="1"/>
</dbReference>
<dbReference type="KEGG" id="nta:107765181"/>
<dbReference type="OrthoDB" id="778454at2759"/>
<dbReference type="RefSeq" id="XP_016439288.1">
    <property type="nucleotide sequence ID" value="XM_016583802.1"/>
</dbReference>